<comment type="caution">
    <text evidence="2">The sequence shown here is derived from an EMBL/GenBank/DDBJ whole genome shotgun (WGS) entry which is preliminary data.</text>
</comment>
<protein>
    <recommendedName>
        <fullName evidence="1">KIB1-4 beta-propeller domain-containing protein</fullName>
    </recommendedName>
</protein>
<name>A0A7J6WI58_THATH</name>
<dbReference type="AlphaFoldDB" id="A0A7J6WI58"/>
<reference evidence="2 3" key="1">
    <citation type="submission" date="2020-06" db="EMBL/GenBank/DDBJ databases">
        <title>Transcriptomic and genomic resources for Thalictrum thalictroides and T. hernandezii: Facilitating candidate gene discovery in an emerging model plant lineage.</title>
        <authorList>
            <person name="Arias T."/>
            <person name="Riano-Pachon D.M."/>
            <person name="Di Stilio V.S."/>
        </authorList>
    </citation>
    <scope>NUCLEOTIDE SEQUENCE [LARGE SCALE GENOMIC DNA]</scope>
    <source>
        <strain evidence="3">cv. WT478/WT964</strain>
        <tissue evidence="2">Leaves</tissue>
    </source>
</reference>
<dbReference type="InterPro" id="IPR005174">
    <property type="entry name" value="KIB1-4_b-propeller"/>
</dbReference>
<dbReference type="Proteomes" id="UP000554482">
    <property type="component" value="Unassembled WGS sequence"/>
</dbReference>
<evidence type="ECO:0000313" key="3">
    <source>
        <dbReference type="Proteomes" id="UP000554482"/>
    </source>
</evidence>
<evidence type="ECO:0000313" key="2">
    <source>
        <dbReference type="EMBL" id="KAF5196617.1"/>
    </source>
</evidence>
<dbReference type="Pfam" id="PF03478">
    <property type="entry name" value="Beta-prop_KIB1-4"/>
    <property type="match status" value="1"/>
</dbReference>
<feature type="non-terminal residue" evidence="2">
    <location>
        <position position="1"/>
    </location>
</feature>
<dbReference type="EMBL" id="JABWDY010015728">
    <property type="protein sequence ID" value="KAF5196617.1"/>
    <property type="molecule type" value="Genomic_DNA"/>
</dbReference>
<keyword evidence="3" id="KW-1185">Reference proteome</keyword>
<proteinExistence type="predicted"/>
<gene>
    <name evidence="2" type="ORF">FRX31_013796</name>
</gene>
<accession>A0A7J6WI58</accession>
<organism evidence="2 3">
    <name type="scientific">Thalictrum thalictroides</name>
    <name type="common">Rue-anemone</name>
    <name type="synonym">Anemone thalictroides</name>
    <dbReference type="NCBI Taxonomy" id="46969"/>
    <lineage>
        <taxon>Eukaryota</taxon>
        <taxon>Viridiplantae</taxon>
        <taxon>Streptophyta</taxon>
        <taxon>Embryophyta</taxon>
        <taxon>Tracheophyta</taxon>
        <taxon>Spermatophyta</taxon>
        <taxon>Magnoliopsida</taxon>
        <taxon>Ranunculales</taxon>
        <taxon>Ranunculaceae</taxon>
        <taxon>Thalictroideae</taxon>
        <taxon>Thalictrum</taxon>
    </lineage>
</organism>
<dbReference type="OrthoDB" id="10610997at2759"/>
<feature type="domain" description="KIB1-4 beta-propeller" evidence="1">
    <location>
        <begin position="3"/>
        <end position="69"/>
    </location>
</feature>
<sequence>GIVVITSYGSWRNLAMARLGDESWTPIKITIHAEFSVNDLIFFNNRLYFVNVAGRVAYYDISCNPLVATHVMSGEFITNRTVDVYYFTDEDDPYYKTEVVTWEYLI</sequence>
<evidence type="ECO:0000259" key="1">
    <source>
        <dbReference type="Pfam" id="PF03478"/>
    </source>
</evidence>